<sequence>MALSPIVPGKIAPRHMLVNIPRLVSAYYTQRPRPIYPDKPNILVEFGTSGHRGSSLKGTFNEMHIRAITQAICEHRAKVGITGPLYIGFDTHALSEPALRTALEVLAANKVNVVTAKGDEYSPTPVISRMIINANRGKTSDLADGIIITPSHNGPQDGGFKYNPTHGGPADTDVTGWIQDRANTIITWNNADVNVLPYETARSAETVKEADFVTPFVNDLGQVIDFDIIRAKKIRIGADPMGGSGVHFWDPIAKRYGLDISVVNEDVDATFGFMTVDGDKTIRMDCSSPNAMASLIGLKDKYQIAFGNDTDFDRHGIVTPDGLMNPNHYLSVAIWYLIQNRPQWARHLKIGKTVVSSSMIDKVVKGLNRELYEVPVGFKWFVDG</sequence>
<evidence type="ECO:0000256" key="2">
    <source>
        <dbReference type="ARBA" id="ARBA00022553"/>
    </source>
</evidence>
<dbReference type="InterPro" id="IPR005844">
    <property type="entry name" value="A-D-PHexomutase_a/b/a-I"/>
</dbReference>
<dbReference type="GO" id="GO:0008973">
    <property type="term" value="F:phosphopentomutase activity"/>
    <property type="evidence" value="ECO:0007669"/>
    <property type="project" value="TreeGrafter"/>
</dbReference>
<evidence type="ECO:0000259" key="8">
    <source>
        <dbReference type="Pfam" id="PF02880"/>
    </source>
</evidence>
<comment type="caution">
    <text evidence="9">The sequence shown here is derived from an EMBL/GenBank/DDBJ whole genome shotgun (WGS) entry which is preliminary data.</text>
</comment>
<evidence type="ECO:0000259" key="7">
    <source>
        <dbReference type="Pfam" id="PF02879"/>
    </source>
</evidence>
<accession>A0A1F4PZI8</accession>
<dbReference type="PANTHER" id="PTHR45745:SF1">
    <property type="entry name" value="PHOSPHOGLUCOMUTASE 2B-RELATED"/>
    <property type="match status" value="1"/>
</dbReference>
<dbReference type="InterPro" id="IPR005845">
    <property type="entry name" value="A-D-PHexomutase_a/b/a-II"/>
</dbReference>
<evidence type="ECO:0000256" key="1">
    <source>
        <dbReference type="ARBA" id="ARBA00010231"/>
    </source>
</evidence>
<dbReference type="AlphaFoldDB" id="A0A1F4PZI8"/>
<dbReference type="GO" id="GO:0046872">
    <property type="term" value="F:metal ion binding"/>
    <property type="evidence" value="ECO:0007669"/>
    <property type="project" value="UniProtKB-KW"/>
</dbReference>
<reference evidence="9 10" key="1">
    <citation type="journal article" date="2016" name="Nat. Commun.">
        <title>Thousands of microbial genomes shed light on interconnected biogeochemical processes in an aquifer system.</title>
        <authorList>
            <person name="Anantharaman K."/>
            <person name="Brown C.T."/>
            <person name="Hug L.A."/>
            <person name="Sharon I."/>
            <person name="Castelle C.J."/>
            <person name="Probst A.J."/>
            <person name="Thomas B.C."/>
            <person name="Singh A."/>
            <person name="Wilkins M.J."/>
            <person name="Karaoz U."/>
            <person name="Brodie E.L."/>
            <person name="Williams K.H."/>
            <person name="Hubbard S.S."/>
            <person name="Banfield J.F."/>
        </authorList>
    </citation>
    <scope>NUCLEOTIDE SEQUENCE [LARGE SCALE GENOMIC DNA]</scope>
</reference>
<dbReference type="Pfam" id="PF02879">
    <property type="entry name" value="PGM_PMM_II"/>
    <property type="match status" value="1"/>
</dbReference>
<feature type="domain" description="Alpha-D-phosphohexomutase alpha/beta/alpha" evidence="6">
    <location>
        <begin position="45"/>
        <end position="185"/>
    </location>
</feature>
<feature type="domain" description="Alpha-D-phosphohexomutase alpha/beta/alpha" evidence="7">
    <location>
        <begin position="215"/>
        <end position="322"/>
    </location>
</feature>
<feature type="non-terminal residue" evidence="9">
    <location>
        <position position="384"/>
    </location>
</feature>
<comment type="similarity">
    <text evidence="1">Belongs to the phosphohexose mutase family.</text>
</comment>
<dbReference type="Gene3D" id="3.40.120.10">
    <property type="entry name" value="Alpha-D-Glucose-1,6-Bisphosphate, subunit A, domain 3"/>
    <property type="match status" value="3"/>
</dbReference>
<dbReference type="SUPFAM" id="SSF53738">
    <property type="entry name" value="Phosphoglucomutase, first 3 domains"/>
    <property type="match status" value="3"/>
</dbReference>
<proteinExistence type="inferred from homology"/>
<evidence type="ECO:0000313" key="10">
    <source>
        <dbReference type="Proteomes" id="UP000178724"/>
    </source>
</evidence>
<dbReference type="Pfam" id="PF02878">
    <property type="entry name" value="PGM_PMM_I"/>
    <property type="match status" value="1"/>
</dbReference>
<name>A0A1F4PZI8_UNCSA</name>
<evidence type="ECO:0000256" key="3">
    <source>
        <dbReference type="ARBA" id="ARBA00022723"/>
    </source>
</evidence>
<dbReference type="PANTHER" id="PTHR45745">
    <property type="entry name" value="PHOSPHOMANNOMUTASE 45A"/>
    <property type="match status" value="1"/>
</dbReference>
<evidence type="ECO:0000259" key="6">
    <source>
        <dbReference type="Pfam" id="PF02878"/>
    </source>
</evidence>
<dbReference type="Proteomes" id="UP000178724">
    <property type="component" value="Unassembled WGS sequence"/>
</dbReference>
<keyword evidence="2" id="KW-0597">Phosphoprotein</keyword>
<dbReference type="InterPro" id="IPR016055">
    <property type="entry name" value="A-D-PHexomutase_a/b/a-I/II/III"/>
</dbReference>
<evidence type="ECO:0000256" key="4">
    <source>
        <dbReference type="ARBA" id="ARBA00022842"/>
    </source>
</evidence>
<keyword evidence="4" id="KW-0460">Magnesium</keyword>
<dbReference type="EMBL" id="METM01000029">
    <property type="protein sequence ID" value="OGB89115.1"/>
    <property type="molecule type" value="Genomic_DNA"/>
</dbReference>
<dbReference type="GO" id="GO:0006166">
    <property type="term" value="P:purine ribonucleoside salvage"/>
    <property type="evidence" value="ECO:0007669"/>
    <property type="project" value="TreeGrafter"/>
</dbReference>
<dbReference type="GO" id="GO:0005975">
    <property type="term" value="P:carbohydrate metabolic process"/>
    <property type="evidence" value="ECO:0007669"/>
    <property type="project" value="InterPro"/>
</dbReference>
<evidence type="ECO:0000313" key="9">
    <source>
        <dbReference type="EMBL" id="OGB89115.1"/>
    </source>
</evidence>
<gene>
    <name evidence="9" type="ORF">A2625_02200</name>
</gene>
<dbReference type="Pfam" id="PF02880">
    <property type="entry name" value="PGM_PMM_III"/>
    <property type="match status" value="1"/>
</dbReference>
<keyword evidence="5" id="KW-0413">Isomerase</keyword>
<evidence type="ECO:0000256" key="5">
    <source>
        <dbReference type="ARBA" id="ARBA00023235"/>
    </source>
</evidence>
<keyword evidence="3" id="KW-0479">Metal-binding</keyword>
<organism evidence="9 10">
    <name type="scientific">candidate division WOR-1 bacterium RIFCSPHIGHO2_01_FULL_53_15</name>
    <dbReference type="NCBI Taxonomy" id="1802564"/>
    <lineage>
        <taxon>Bacteria</taxon>
        <taxon>Bacillati</taxon>
        <taxon>Saganbacteria</taxon>
    </lineage>
</organism>
<protein>
    <submittedName>
        <fullName evidence="9">Phosphoglucomutase, alpha-D-glucose phosphate-specific</fullName>
    </submittedName>
</protein>
<feature type="domain" description="Alpha-D-phosphohexomutase alpha/beta/alpha" evidence="8">
    <location>
        <begin position="325"/>
        <end position="383"/>
    </location>
</feature>
<dbReference type="InterPro" id="IPR005846">
    <property type="entry name" value="A-D-PHexomutase_a/b/a-III"/>
</dbReference>